<feature type="compositionally biased region" description="Basic and acidic residues" evidence="1">
    <location>
        <begin position="14"/>
        <end position="26"/>
    </location>
</feature>
<sequence>MLDKELFRKKYTKEQLSKWKRQDSQKSYRMKGSNSDAEVPSRPSPQPPLLTASPRLRAEAKNDEERIKLEQMNRRERDADNRESLASIAAAATYWNHYKPLLNEFNHYRIPGVRIEVPKDEQKPREDMEGTIFWED</sequence>
<name>A0AAD6RYT7_9AGAR</name>
<reference evidence="2" key="1">
    <citation type="submission" date="2023-03" db="EMBL/GenBank/DDBJ databases">
        <title>Massive genome expansion in bonnet fungi (Mycena s.s.) driven by repeated elements and novel gene families across ecological guilds.</title>
        <authorList>
            <consortium name="Lawrence Berkeley National Laboratory"/>
            <person name="Harder C.B."/>
            <person name="Miyauchi S."/>
            <person name="Viragh M."/>
            <person name="Kuo A."/>
            <person name="Thoen E."/>
            <person name="Andreopoulos B."/>
            <person name="Lu D."/>
            <person name="Skrede I."/>
            <person name="Drula E."/>
            <person name="Henrissat B."/>
            <person name="Morin E."/>
            <person name="Kohler A."/>
            <person name="Barry K."/>
            <person name="LaButti K."/>
            <person name="Morin E."/>
            <person name="Salamov A."/>
            <person name="Lipzen A."/>
            <person name="Mereny Z."/>
            <person name="Hegedus B."/>
            <person name="Baldrian P."/>
            <person name="Stursova M."/>
            <person name="Weitz H."/>
            <person name="Taylor A."/>
            <person name="Grigoriev I.V."/>
            <person name="Nagy L.G."/>
            <person name="Martin F."/>
            <person name="Kauserud H."/>
        </authorList>
    </citation>
    <scope>NUCLEOTIDE SEQUENCE</scope>
    <source>
        <strain evidence="2">CBHHK200</strain>
    </source>
</reference>
<dbReference type="Proteomes" id="UP001218188">
    <property type="component" value="Unassembled WGS sequence"/>
</dbReference>
<dbReference type="EMBL" id="JARJCM010000399">
    <property type="protein sequence ID" value="KAJ7017537.1"/>
    <property type="molecule type" value="Genomic_DNA"/>
</dbReference>
<keyword evidence="3" id="KW-1185">Reference proteome</keyword>
<evidence type="ECO:0000313" key="2">
    <source>
        <dbReference type="EMBL" id="KAJ7017537.1"/>
    </source>
</evidence>
<accession>A0AAD6RYT7</accession>
<proteinExistence type="predicted"/>
<gene>
    <name evidence="2" type="ORF">C8F04DRAFT_1200376</name>
</gene>
<evidence type="ECO:0000313" key="3">
    <source>
        <dbReference type="Proteomes" id="UP001218188"/>
    </source>
</evidence>
<comment type="caution">
    <text evidence="2">The sequence shown here is derived from an EMBL/GenBank/DDBJ whole genome shotgun (WGS) entry which is preliminary data.</text>
</comment>
<dbReference type="AlphaFoldDB" id="A0AAD6RYT7"/>
<feature type="region of interest" description="Disordered" evidence="1">
    <location>
        <begin position="14"/>
        <end position="61"/>
    </location>
</feature>
<evidence type="ECO:0000256" key="1">
    <source>
        <dbReference type="SAM" id="MobiDB-lite"/>
    </source>
</evidence>
<protein>
    <submittedName>
        <fullName evidence="2">Uncharacterized protein</fullName>
    </submittedName>
</protein>
<organism evidence="2 3">
    <name type="scientific">Mycena alexandri</name>
    <dbReference type="NCBI Taxonomy" id="1745969"/>
    <lineage>
        <taxon>Eukaryota</taxon>
        <taxon>Fungi</taxon>
        <taxon>Dikarya</taxon>
        <taxon>Basidiomycota</taxon>
        <taxon>Agaricomycotina</taxon>
        <taxon>Agaricomycetes</taxon>
        <taxon>Agaricomycetidae</taxon>
        <taxon>Agaricales</taxon>
        <taxon>Marasmiineae</taxon>
        <taxon>Mycenaceae</taxon>
        <taxon>Mycena</taxon>
    </lineage>
</organism>